<dbReference type="InterPro" id="IPR050774">
    <property type="entry name" value="KCMF1/Dystrophin"/>
</dbReference>
<keyword evidence="6" id="KW-1267">Proteomics identification</keyword>
<name>B7PSK0_IXOSC</name>
<reference evidence="4" key="2">
    <citation type="submission" date="2020-05" db="UniProtKB">
        <authorList>
            <consortium name="EnsemblMetazoa"/>
        </authorList>
    </citation>
    <scope>IDENTIFICATION</scope>
    <source>
        <strain evidence="4">wikel</strain>
    </source>
</reference>
<feature type="domain" description="EF-hand" evidence="1">
    <location>
        <begin position="38"/>
        <end position="129"/>
    </location>
</feature>
<dbReference type="VEuPathDB" id="VectorBase:ISCP_003357"/>
<dbReference type="PANTHER" id="PTHR12268">
    <property type="entry name" value="E3 UBIQUITIN-PROTEIN LIGASE KCMF1"/>
    <property type="match status" value="1"/>
</dbReference>
<reference evidence="3 5" key="1">
    <citation type="submission" date="2008-03" db="EMBL/GenBank/DDBJ databases">
        <title>Annotation of Ixodes scapularis.</title>
        <authorList>
            <consortium name="Ixodes scapularis Genome Project Consortium"/>
            <person name="Caler E."/>
            <person name="Hannick L.I."/>
            <person name="Bidwell S."/>
            <person name="Joardar V."/>
            <person name="Thiagarajan M."/>
            <person name="Amedeo P."/>
            <person name="Galinsky K.J."/>
            <person name="Schobel S."/>
            <person name="Inman J."/>
            <person name="Hostetler J."/>
            <person name="Miller J."/>
            <person name="Hammond M."/>
            <person name="Megy K."/>
            <person name="Lawson D."/>
            <person name="Kodira C."/>
            <person name="Sutton G."/>
            <person name="Meyer J."/>
            <person name="Hill C.A."/>
            <person name="Birren B."/>
            <person name="Nene V."/>
            <person name="Collins F."/>
            <person name="Alarcon-Chaidez F."/>
            <person name="Wikel S."/>
            <person name="Strausberg R."/>
        </authorList>
    </citation>
    <scope>NUCLEOTIDE SEQUENCE [LARGE SCALE GENOMIC DNA]</scope>
    <source>
        <strain evidence="5">Wikel</strain>
        <strain evidence="3">Wikel colony</strain>
    </source>
</reference>
<dbReference type="AlphaFoldDB" id="B7PSK0"/>
<evidence type="ECO:0000313" key="3">
    <source>
        <dbReference type="EMBL" id="EEC09572.1"/>
    </source>
</evidence>
<evidence type="ECO:0000313" key="5">
    <source>
        <dbReference type="Proteomes" id="UP000001555"/>
    </source>
</evidence>
<dbReference type="Proteomes" id="UP000001555">
    <property type="component" value="Unassembled WGS sequence"/>
</dbReference>
<evidence type="ECO:0000259" key="2">
    <source>
        <dbReference type="Pfam" id="PF09069"/>
    </source>
</evidence>
<dbReference type="SUPFAM" id="SSF47473">
    <property type="entry name" value="EF-hand"/>
    <property type="match status" value="2"/>
</dbReference>
<dbReference type="InterPro" id="IPR015154">
    <property type="entry name" value="EF-hand_dom_typ2"/>
</dbReference>
<evidence type="ECO:0000259" key="1">
    <source>
        <dbReference type="Pfam" id="PF09068"/>
    </source>
</evidence>
<dbReference type="EMBL" id="ABJB010929648">
    <property type="status" value="NOT_ANNOTATED_CDS"/>
    <property type="molecule type" value="Genomic_DNA"/>
</dbReference>
<dbReference type="VEuPathDB" id="VectorBase:ISCI008000"/>
<evidence type="ECO:0000313" key="4">
    <source>
        <dbReference type="EnsemblMetazoa" id="ISCW008000-PA"/>
    </source>
</evidence>
<dbReference type="OrthoDB" id="6019271at2759"/>
<dbReference type="CDD" id="cd16244">
    <property type="entry name" value="EFh_DTN"/>
    <property type="match status" value="1"/>
</dbReference>
<accession>B7PSK0</accession>
<dbReference type="EnsemblMetazoa" id="ISCW008000-RA">
    <property type="protein sequence ID" value="ISCW008000-PA"/>
    <property type="gene ID" value="ISCW008000"/>
</dbReference>
<dbReference type="STRING" id="6945.B7PSK0"/>
<dbReference type="EMBL" id="DS779254">
    <property type="protein sequence ID" value="EEC09572.1"/>
    <property type="molecule type" value="Genomic_DNA"/>
</dbReference>
<sequence>MSALTLDAREESMELSPYLDDVLPHGMAADLKLLMAEMMHLVDLWNMIEAFRENAFHSLEPLAEVSLARTQTLVTSVYYQLNKRLPPTQQVDLGQCVSLLLHWLLATYDPEQTGLLRVLSLKVSLSIMCAGKMVDKLRYLFSLLADSGGHLMPGRFAHFLEEALALPASVLESPTFHYTESLPAAIFDHSRFMQE</sequence>
<dbReference type="InParanoid" id="B7PSK0"/>
<dbReference type="InterPro" id="IPR011992">
    <property type="entry name" value="EF-hand-dom_pair"/>
</dbReference>
<dbReference type="Pfam" id="PF09068">
    <property type="entry name" value="EF-hand_2"/>
    <property type="match status" value="1"/>
</dbReference>
<dbReference type="VEuPathDB" id="VectorBase:ISCW008000"/>
<dbReference type="EMBL" id="ABJB010772480">
    <property type="status" value="NOT_ANNOTATED_CDS"/>
    <property type="molecule type" value="Genomic_DNA"/>
</dbReference>
<dbReference type="EMBL" id="ABJB010277298">
    <property type="status" value="NOT_ANNOTATED_CDS"/>
    <property type="molecule type" value="Genomic_DNA"/>
</dbReference>
<dbReference type="PaxDb" id="6945-B7PSK0"/>
<dbReference type="PANTHER" id="PTHR12268:SF27">
    <property type="entry name" value="DYSTROBREVIN, ISOFORM F"/>
    <property type="match status" value="1"/>
</dbReference>
<dbReference type="GO" id="GO:0016010">
    <property type="term" value="C:dystrophin-associated glycoprotein complex"/>
    <property type="evidence" value="ECO:0007669"/>
    <property type="project" value="UniProtKB-ARBA"/>
</dbReference>
<dbReference type="Pfam" id="PF09069">
    <property type="entry name" value="EF-hand_3"/>
    <property type="match status" value="1"/>
</dbReference>
<dbReference type="InterPro" id="IPR015153">
    <property type="entry name" value="EF-hand_dom_typ1"/>
</dbReference>
<evidence type="ECO:0007829" key="6">
    <source>
        <dbReference type="PeptideAtlas" id="B7PSK0"/>
    </source>
</evidence>
<organism>
    <name type="scientific">Ixodes scapularis</name>
    <name type="common">Black-legged tick</name>
    <name type="synonym">Deer tick</name>
    <dbReference type="NCBI Taxonomy" id="6945"/>
    <lineage>
        <taxon>Eukaryota</taxon>
        <taxon>Metazoa</taxon>
        <taxon>Ecdysozoa</taxon>
        <taxon>Arthropoda</taxon>
        <taxon>Chelicerata</taxon>
        <taxon>Arachnida</taxon>
        <taxon>Acari</taxon>
        <taxon>Parasitiformes</taxon>
        <taxon>Ixodida</taxon>
        <taxon>Ixodoidea</taxon>
        <taxon>Ixodidae</taxon>
        <taxon>Ixodinae</taxon>
        <taxon>Ixodes</taxon>
    </lineage>
</organism>
<dbReference type="HOGENOM" id="CLU_1397764_0_0_1"/>
<feature type="domain" description="EF-hand" evidence="2">
    <location>
        <begin position="133"/>
        <end position="189"/>
    </location>
</feature>
<keyword evidence="5" id="KW-1185">Reference proteome</keyword>
<gene>
    <name evidence="3" type="ORF">IscW_ISCW008000</name>
</gene>
<proteinExistence type="evidence at protein level"/>
<protein>
    <submittedName>
        <fullName evidence="3 4">Dystrobrevin, putative</fullName>
    </submittedName>
</protein>
<dbReference type="Gene3D" id="1.10.238.10">
    <property type="entry name" value="EF-hand"/>
    <property type="match status" value="1"/>
</dbReference>